<sequence>MAGAMIGEAFLSGSVQVLLDSIASHEFRDLFRNKEAAHSSILIKNLKTTLLTLWHEELKNAVYDAEDLLDEKLALLFFSSRWDDENDGKLRVISIVGLAKALASHVPWKRGSVL</sequence>
<gene>
    <name evidence="1" type="ORF">G2W53_022767</name>
</gene>
<dbReference type="EMBL" id="JAAIUW010000007">
    <property type="protein sequence ID" value="KAF7824623.1"/>
    <property type="molecule type" value="Genomic_DNA"/>
</dbReference>
<dbReference type="AlphaFoldDB" id="A0A834TLQ5"/>
<comment type="caution">
    <text evidence="1">The sequence shown here is derived from an EMBL/GenBank/DDBJ whole genome shotgun (WGS) entry which is preliminary data.</text>
</comment>
<accession>A0A834TLQ5</accession>
<keyword evidence="2" id="KW-1185">Reference proteome</keyword>
<dbReference type="Proteomes" id="UP000634136">
    <property type="component" value="Unassembled WGS sequence"/>
</dbReference>
<proteinExistence type="predicted"/>
<name>A0A834TLQ5_9FABA</name>
<dbReference type="OrthoDB" id="1434669at2759"/>
<protein>
    <submittedName>
        <fullName evidence="1">Putative disease resistance RPP13-like protein 1</fullName>
    </submittedName>
</protein>
<reference evidence="1" key="1">
    <citation type="submission" date="2020-09" db="EMBL/GenBank/DDBJ databases">
        <title>Genome-Enabled Discovery of Anthraquinone Biosynthesis in Senna tora.</title>
        <authorList>
            <person name="Kang S.-H."/>
            <person name="Pandey R.P."/>
            <person name="Lee C.-M."/>
            <person name="Sim J.-S."/>
            <person name="Jeong J.-T."/>
            <person name="Choi B.-S."/>
            <person name="Jung M."/>
            <person name="Ginzburg D."/>
            <person name="Zhao K."/>
            <person name="Won S.Y."/>
            <person name="Oh T.-J."/>
            <person name="Yu Y."/>
            <person name="Kim N.-H."/>
            <person name="Lee O.R."/>
            <person name="Lee T.-H."/>
            <person name="Bashyal P."/>
            <person name="Kim T.-S."/>
            <person name="Lee W.-H."/>
            <person name="Kawkins C."/>
            <person name="Kim C.-K."/>
            <person name="Kim J.S."/>
            <person name="Ahn B.O."/>
            <person name="Rhee S.Y."/>
            <person name="Sohng J.K."/>
        </authorList>
    </citation>
    <scope>NUCLEOTIDE SEQUENCE</scope>
    <source>
        <tissue evidence="1">Leaf</tissue>
    </source>
</reference>
<evidence type="ECO:0000313" key="1">
    <source>
        <dbReference type="EMBL" id="KAF7824623.1"/>
    </source>
</evidence>
<evidence type="ECO:0000313" key="2">
    <source>
        <dbReference type="Proteomes" id="UP000634136"/>
    </source>
</evidence>
<organism evidence="1 2">
    <name type="scientific">Senna tora</name>
    <dbReference type="NCBI Taxonomy" id="362788"/>
    <lineage>
        <taxon>Eukaryota</taxon>
        <taxon>Viridiplantae</taxon>
        <taxon>Streptophyta</taxon>
        <taxon>Embryophyta</taxon>
        <taxon>Tracheophyta</taxon>
        <taxon>Spermatophyta</taxon>
        <taxon>Magnoliopsida</taxon>
        <taxon>eudicotyledons</taxon>
        <taxon>Gunneridae</taxon>
        <taxon>Pentapetalae</taxon>
        <taxon>rosids</taxon>
        <taxon>fabids</taxon>
        <taxon>Fabales</taxon>
        <taxon>Fabaceae</taxon>
        <taxon>Caesalpinioideae</taxon>
        <taxon>Cassia clade</taxon>
        <taxon>Senna</taxon>
    </lineage>
</organism>